<dbReference type="Proteomes" id="UP001610631">
    <property type="component" value="Unassembled WGS sequence"/>
</dbReference>
<name>A0ABW7PL62_9ACTN</name>
<comment type="caution">
    <text evidence="3">The sequence shown here is derived from an EMBL/GenBank/DDBJ whole genome shotgun (WGS) entry which is preliminary data.</text>
</comment>
<evidence type="ECO:0000313" key="3">
    <source>
        <dbReference type="EMBL" id="MFH7599168.1"/>
    </source>
</evidence>
<feature type="signal peptide" evidence="1">
    <location>
        <begin position="1"/>
        <end position="34"/>
    </location>
</feature>
<sequence length="167" mass="17167">MSRPPRSPCTRAAHGAALALVLLLGISGAGRAYAAAPSGDTDELTAGDCFNASTAPKDYKTGQVTQGPLSVDVVPCGEPHQSEAYAVLTLPDGPYPGEGGLLRIAREKCGGATLTRYVGPHAKLSATLTEYFYGPAADGWKAGDRRLICYLSEPGGKTTGSLRATAS</sequence>
<evidence type="ECO:0000256" key="1">
    <source>
        <dbReference type="SAM" id="SignalP"/>
    </source>
</evidence>
<dbReference type="RefSeq" id="WP_395512825.1">
    <property type="nucleotide sequence ID" value="NZ_JBBDHD010000111.1"/>
</dbReference>
<protein>
    <submittedName>
        <fullName evidence="3">Septum formation family protein</fullName>
    </submittedName>
</protein>
<reference evidence="3 4" key="1">
    <citation type="submission" date="2024-03" db="EMBL/GenBank/DDBJ databases">
        <title>Whole genome sequencing of Streptomyces racemochromogenes, to identify antimicrobial biosynthetic gene clusters.</title>
        <authorList>
            <person name="Suryawanshi P."/>
            <person name="Krishnaraj P.U."/>
            <person name="Arun Y.P."/>
            <person name="Suryawanshi M.P."/>
            <person name="Rakshit O."/>
        </authorList>
    </citation>
    <scope>NUCLEOTIDE SEQUENCE [LARGE SCALE GENOMIC DNA]</scope>
    <source>
        <strain evidence="3 4">AUDT626</strain>
    </source>
</reference>
<dbReference type="Pfam" id="PF13845">
    <property type="entry name" value="Septum_form"/>
    <property type="match status" value="1"/>
</dbReference>
<dbReference type="InterPro" id="IPR026004">
    <property type="entry name" value="Septum_form"/>
</dbReference>
<proteinExistence type="predicted"/>
<gene>
    <name evidence="3" type="ORF">WDV06_29340</name>
</gene>
<dbReference type="EMBL" id="JBBDHD010000111">
    <property type="protein sequence ID" value="MFH7599168.1"/>
    <property type="molecule type" value="Genomic_DNA"/>
</dbReference>
<feature type="chain" id="PRO_5046283791" evidence="1">
    <location>
        <begin position="35"/>
        <end position="167"/>
    </location>
</feature>
<keyword evidence="1" id="KW-0732">Signal</keyword>
<accession>A0ABW7PL62</accession>
<organism evidence="3 4">
    <name type="scientific">Streptomyces racemochromogenes</name>
    <dbReference type="NCBI Taxonomy" id="67353"/>
    <lineage>
        <taxon>Bacteria</taxon>
        <taxon>Bacillati</taxon>
        <taxon>Actinomycetota</taxon>
        <taxon>Actinomycetes</taxon>
        <taxon>Kitasatosporales</taxon>
        <taxon>Streptomycetaceae</taxon>
        <taxon>Streptomyces</taxon>
    </lineage>
</organism>
<evidence type="ECO:0000313" key="4">
    <source>
        <dbReference type="Proteomes" id="UP001610631"/>
    </source>
</evidence>
<evidence type="ECO:0000259" key="2">
    <source>
        <dbReference type="Pfam" id="PF13845"/>
    </source>
</evidence>
<keyword evidence="4" id="KW-1185">Reference proteome</keyword>
<feature type="domain" description="Septum formation-related" evidence="2">
    <location>
        <begin position="70"/>
        <end position="155"/>
    </location>
</feature>